<gene>
    <name evidence="3" type="ORF">BOKJ2_LOCUS9158</name>
</gene>
<protein>
    <submittedName>
        <fullName evidence="3">Uncharacterized protein</fullName>
    </submittedName>
</protein>
<comment type="caution">
    <text evidence="3">The sequence shown here is derived from an EMBL/GenBank/DDBJ whole genome shotgun (WGS) entry which is preliminary data.</text>
</comment>
<keyword evidence="4" id="KW-1185">Reference proteome</keyword>
<evidence type="ECO:0000256" key="2">
    <source>
        <dbReference type="SAM" id="SignalP"/>
    </source>
</evidence>
<dbReference type="EMBL" id="CAJFDH010000004">
    <property type="protein sequence ID" value="CAD5220866.1"/>
    <property type="molecule type" value="Genomic_DNA"/>
</dbReference>
<feature type="chain" id="PRO_5036408432" evidence="2">
    <location>
        <begin position="23"/>
        <end position="153"/>
    </location>
</feature>
<dbReference type="EMBL" id="CAJFCW020000004">
    <property type="protein sequence ID" value="CAG9114222.1"/>
    <property type="molecule type" value="Genomic_DNA"/>
</dbReference>
<feature type="region of interest" description="Disordered" evidence="1">
    <location>
        <begin position="126"/>
        <end position="153"/>
    </location>
</feature>
<name>A0A811L157_9BILA</name>
<dbReference type="AlphaFoldDB" id="A0A811L157"/>
<dbReference type="OrthoDB" id="5858822at2759"/>
<dbReference type="Proteomes" id="UP000783686">
    <property type="component" value="Unassembled WGS sequence"/>
</dbReference>
<feature type="signal peptide" evidence="2">
    <location>
        <begin position="1"/>
        <end position="22"/>
    </location>
</feature>
<evidence type="ECO:0000256" key="1">
    <source>
        <dbReference type="SAM" id="MobiDB-lite"/>
    </source>
</evidence>
<proteinExistence type="predicted"/>
<sequence length="153" mass="16463">MNTATTLFGVICASLLISQAFAVGGVAELKSLTGDAPYLGFGNQEQAPEYFGDALARQYYQNPAYGYAPRSPYSAYNYRAAFTPYRPPMYGGVYPGGQYAGQQPYAGQYQGASNYVPPAETVVVEQPEPAPSLPSNGGNGFYQGRGNEWVNQK</sequence>
<evidence type="ECO:0000313" key="4">
    <source>
        <dbReference type="Proteomes" id="UP000614601"/>
    </source>
</evidence>
<dbReference type="Proteomes" id="UP000614601">
    <property type="component" value="Unassembled WGS sequence"/>
</dbReference>
<keyword evidence="2" id="KW-0732">Signal</keyword>
<reference evidence="3" key="1">
    <citation type="submission" date="2020-09" db="EMBL/GenBank/DDBJ databases">
        <authorList>
            <person name="Kikuchi T."/>
        </authorList>
    </citation>
    <scope>NUCLEOTIDE SEQUENCE</scope>
    <source>
        <strain evidence="3">SH1</strain>
    </source>
</reference>
<accession>A0A811L157</accession>
<organism evidence="3 4">
    <name type="scientific">Bursaphelenchus okinawaensis</name>
    <dbReference type="NCBI Taxonomy" id="465554"/>
    <lineage>
        <taxon>Eukaryota</taxon>
        <taxon>Metazoa</taxon>
        <taxon>Ecdysozoa</taxon>
        <taxon>Nematoda</taxon>
        <taxon>Chromadorea</taxon>
        <taxon>Rhabditida</taxon>
        <taxon>Tylenchina</taxon>
        <taxon>Tylenchomorpha</taxon>
        <taxon>Aphelenchoidea</taxon>
        <taxon>Aphelenchoididae</taxon>
        <taxon>Bursaphelenchus</taxon>
    </lineage>
</organism>
<evidence type="ECO:0000313" key="3">
    <source>
        <dbReference type="EMBL" id="CAD5220866.1"/>
    </source>
</evidence>